<organism evidence="3 4">
    <name type="scientific">Planoprotostelium fungivorum</name>
    <dbReference type="NCBI Taxonomy" id="1890364"/>
    <lineage>
        <taxon>Eukaryota</taxon>
        <taxon>Amoebozoa</taxon>
        <taxon>Evosea</taxon>
        <taxon>Variosea</taxon>
        <taxon>Cavosteliida</taxon>
        <taxon>Cavosteliaceae</taxon>
        <taxon>Planoprotostelium</taxon>
    </lineage>
</organism>
<sequence>MRQLNIFLSLLLSLSIAAEGTTVSWKSERNGCSVAEGYIDFNTASCWDSGMTPSSGDSVIISTQSNLFGISISSNITVSQLTINGSLVMISTDGHNIASITITNRGKLFYNATRSSSSITATDRATLMPLLNQLMLNQLSISDATLDLSIHSTFDIFCPSIVIQDGGLNINTPTFSKPLLTWHFDSMILNGGITETSGVSHVYHAISNATIITSPSSLSRPLALWNPQSSITFNAIDFIIRSPVTMLANAVKFSSSSSLMMESTSIRSSFIDASSTQTMTLSSVVVNVNDVNSDDNDHVLISANSLTITNKTYLIPRTTGSDDDLSCSRRSSLSVHSGKLVLTVPKDIPYIEDLKIARESNEIRASFTPVVSRCVCVRWTFYTIRDNMNGSQHIDSVFGSDRVSVPLAGVSVGWHEYSINFTLYDQSGGSYKGFSNRFKFYRDTSSVVTSYAAVLNVCISWVILSLVIVL</sequence>
<evidence type="ECO:0000313" key="4">
    <source>
        <dbReference type="Proteomes" id="UP000241769"/>
    </source>
</evidence>
<keyword evidence="4" id="KW-1185">Reference proteome</keyword>
<dbReference type="EMBL" id="MDYQ01000044">
    <property type="protein sequence ID" value="PRP85439.1"/>
    <property type="molecule type" value="Genomic_DNA"/>
</dbReference>
<keyword evidence="2" id="KW-0732">Signal</keyword>
<keyword evidence="1" id="KW-1133">Transmembrane helix</keyword>
<dbReference type="Proteomes" id="UP000241769">
    <property type="component" value="Unassembled WGS sequence"/>
</dbReference>
<evidence type="ECO:0000313" key="3">
    <source>
        <dbReference type="EMBL" id="PRP85439.1"/>
    </source>
</evidence>
<keyword evidence="1" id="KW-0472">Membrane</keyword>
<proteinExistence type="predicted"/>
<feature type="transmembrane region" description="Helical" evidence="1">
    <location>
        <begin position="448"/>
        <end position="469"/>
    </location>
</feature>
<reference evidence="3 4" key="1">
    <citation type="journal article" date="2018" name="Genome Biol. Evol.">
        <title>Multiple Roots of Fruiting Body Formation in Amoebozoa.</title>
        <authorList>
            <person name="Hillmann F."/>
            <person name="Forbes G."/>
            <person name="Novohradska S."/>
            <person name="Ferling I."/>
            <person name="Riege K."/>
            <person name="Groth M."/>
            <person name="Westermann M."/>
            <person name="Marz M."/>
            <person name="Spaller T."/>
            <person name="Winckler T."/>
            <person name="Schaap P."/>
            <person name="Glockner G."/>
        </authorList>
    </citation>
    <scope>NUCLEOTIDE SEQUENCE [LARGE SCALE GENOMIC DNA]</scope>
    <source>
        <strain evidence="3 4">Jena</strain>
    </source>
</reference>
<dbReference type="InParanoid" id="A0A2P6NNA4"/>
<keyword evidence="1" id="KW-0812">Transmembrane</keyword>
<feature type="chain" id="PRO_5015198769" evidence="2">
    <location>
        <begin position="21"/>
        <end position="470"/>
    </location>
</feature>
<comment type="caution">
    <text evidence="3">The sequence shown here is derived from an EMBL/GenBank/DDBJ whole genome shotgun (WGS) entry which is preliminary data.</text>
</comment>
<evidence type="ECO:0000256" key="1">
    <source>
        <dbReference type="SAM" id="Phobius"/>
    </source>
</evidence>
<protein>
    <submittedName>
        <fullName evidence="3">Uncharacterized protein</fullName>
    </submittedName>
</protein>
<accession>A0A2P6NNA4</accession>
<feature type="signal peptide" evidence="2">
    <location>
        <begin position="1"/>
        <end position="20"/>
    </location>
</feature>
<gene>
    <name evidence="3" type="ORF">PROFUN_06808</name>
</gene>
<name>A0A2P6NNA4_9EUKA</name>
<dbReference type="AlphaFoldDB" id="A0A2P6NNA4"/>
<evidence type="ECO:0000256" key="2">
    <source>
        <dbReference type="SAM" id="SignalP"/>
    </source>
</evidence>